<evidence type="ECO:0000313" key="4">
    <source>
        <dbReference type="EMBL" id="NQX44252.1"/>
    </source>
</evidence>
<dbReference type="Gene3D" id="3.40.630.30">
    <property type="match status" value="1"/>
</dbReference>
<evidence type="ECO:0000256" key="1">
    <source>
        <dbReference type="ARBA" id="ARBA00022679"/>
    </source>
</evidence>
<keyword evidence="5" id="KW-1185">Reference proteome</keyword>
<feature type="domain" description="N-acetyltransferase" evidence="3">
    <location>
        <begin position="7"/>
        <end position="211"/>
    </location>
</feature>
<dbReference type="SUPFAM" id="SSF55729">
    <property type="entry name" value="Acyl-CoA N-acyltransferases (Nat)"/>
    <property type="match status" value="1"/>
</dbReference>
<dbReference type="InterPro" id="IPR050832">
    <property type="entry name" value="Bact_Acetyltransf"/>
</dbReference>
<dbReference type="PANTHER" id="PTHR43877">
    <property type="entry name" value="AMINOALKYLPHOSPHONATE N-ACETYLTRANSFERASE-RELATED-RELATED"/>
    <property type="match status" value="1"/>
</dbReference>
<protein>
    <submittedName>
        <fullName evidence="4">GNAT family N-acetyltransferase</fullName>
    </submittedName>
</protein>
<dbReference type="InterPro" id="IPR000182">
    <property type="entry name" value="GNAT_dom"/>
</dbReference>
<name>A0ABX2DIW4_9BACL</name>
<dbReference type="PROSITE" id="PS51186">
    <property type="entry name" value="GNAT"/>
    <property type="match status" value="1"/>
</dbReference>
<keyword evidence="2" id="KW-0012">Acyltransferase</keyword>
<dbReference type="InterPro" id="IPR016181">
    <property type="entry name" value="Acyl_CoA_acyltransferase"/>
</dbReference>
<dbReference type="RefSeq" id="WP_173127345.1">
    <property type="nucleotide sequence ID" value="NZ_JABMKX010000001.1"/>
</dbReference>
<evidence type="ECO:0000313" key="5">
    <source>
        <dbReference type="Proteomes" id="UP000711047"/>
    </source>
</evidence>
<accession>A0ABX2DIW4</accession>
<evidence type="ECO:0000256" key="2">
    <source>
        <dbReference type="ARBA" id="ARBA00023315"/>
    </source>
</evidence>
<keyword evidence="1" id="KW-0808">Transferase</keyword>
<organism evidence="4 5">
    <name type="scientific">Paenibacillus tritici</name>
    <dbReference type="NCBI Taxonomy" id="1873425"/>
    <lineage>
        <taxon>Bacteria</taxon>
        <taxon>Bacillati</taxon>
        <taxon>Bacillota</taxon>
        <taxon>Bacilli</taxon>
        <taxon>Bacillales</taxon>
        <taxon>Paenibacillaceae</taxon>
        <taxon>Paenibacillus</taxon>
    </lineage>
</organism>
<reference evidence="4 5" key="1">
    <citation type="submission" date="2020-05" db="EMBL/GenBank/DDBJ databases">
        <title>Paenibacillus glebae, sp. nov., Paenibacillus humi sp. nov., Paenibacillus pedi sp. nov., Paenibacillus terrestris sp. nov. and Paenibacillus terricola sp. nov., isolated from a forest top soil sample.</title>
        <authorList>
            <person name="Qi S."/>
            <person name="Carlier A."/>
            <person name="Cnockaert M."/>
            <person name="Vandamme P."/>
        </authorList>
    </citation>
    <scope>NUCLEOTIDE SEQUENCE [LARGE SCALE GENOMIC DNA]</scope>
    <source>
        <strain evidence="4 5">LMG 29502</strain>
    </source>
</reference>
<proteinExistence type="predicted"/>
<dbReference type="Proteomes" id="UP000711047">
    <property type="component" value="Unassembled WGS sequence"/>
</dbReference>
<dbReference type="Pfam" id="PF00583">
    <property type="entry name" value="Acetyltransf_1"/>
    <property type="match status" value="1"/>
</dbReference>
<dbReference type="CDD" id="cd04301">
    <property type="entry name" value="NAT_SF"/>
    <property type="match status" value="1"/>
</dbReference>
<gene>
    <name evidence="4" type="ORF">HQN87_02820</name>
</gene>
<evidence type="ECO:0000259" key="3">
    <source>
        <dbReference type="PROSITE" id="PS51186"/>
    </source>
</evidence>
<dbReference type="EMBL" id="JABMKX010000001">
    <property type="protein sequence ID" value="NQX44252.1"/>
    <property type="molecule type" value="Genomic_DNA"/>
</dbReference>
<sequence>MPDSQEIIIEEYVPAKHAASIAEMWNRSSESWGGDGSYRTEESVLREHENSPMLKLFLAVSGSEVIGYCSFSHYKEDTGALYIPLLNVRPDYHGRKVGKRLVRRAVEETIRLGWPRLDLYTWPGNVKAVPTYKKSGFFWENRDDTTHLMNFIPSVLQTGAVKYYFEQIDWYNDSIREIIVQPDGHGEDGFDYFTYEWVKDGLALRMEYERTGRGLRLIETEDYRIQATIPAQHELPFGAEYPVIYEAVNKSGKPLSLAIAGKSNEQIRFELNEVRDVESEARVEGSFFVHPVKEEQDLYQTHPVVEAELLINGLPAVFKLGIKPKFPVKVKFQVPDRAVLAGEEVELDVTVENAYSKDAVFAFELPEDAILAFGQESLTLEVPAKGRRTVTVKARLLAYGIWNHTVNVRHAQEGLDSVILEQELSLVFPGAEAAFGGQTDKDYIISNGRYSAVLNKTSQFLTFLEGREYILGLPYPKLGLPYTNEFKKLAALDVKHYRDQEAIVLEASYAVSIREGLLLTMVVKLHGNGICSRHFRIHNQLDTDQEEELILKDSFQFSLHGGVIPYNGKYLDLSLGAEASDSDYWDVRNFHENWMFAADGERSRGISWPAELELIQESWLHAVEHSLGRLPAGGQQETSPLRIALGTWDHWQDFRAYARQRGNEEDLNTGQQLEVSLNHGNPFISGHGQLTLQEQKKSYLAGDISISSRTGSIEAIGLTVQEEQKLGGISLPLTRSSSTAVDVLTLHLDMDSYVLDQSYLILPVSEEPVRQERLEVGKSQVLAVDNGLIRVQASPDFAPGLFSFTHQGQEWLDSSFPQPVAKSWWNPWVGGIMTGVEGIALRSFMEEPRTADFAELTDNKGNRWSGIRISVTIGKNDNYKGLVLHQYFMLLPGVPVLVSTVHVEQNTGRTLYPLKLETSTLYRAASEIAKSRGYIKRSSGEELVYKAGRVQTGDRSTNGLLQLGSTERQQRLTLVTASKQSSPSLMVSADVVLSNTEERLYLQDSKEQFSKPQFYLISDLQAPEQAYADLRTIRFGK</sequence>
<comment type="caution">
    <text evidence="4">The sequence shown here is derived from an EMBL/GenBank/DDBJ whole genome shotgun (WGS) entry which is preliminary data.</text>
</comment>